<keyword evidence="1" id="KW-1133">Transmembrane helix</keyword>
<feature type="transmembrane region" description="Helical" evidence="1">
    <location>
        <begin position="21"/>
        <end position="39"/>
    </location>
</feature>
<sequence length="73" mass="8457">MMMICGQWTKNTPNSFKKKTTVTKISVGLTMVMTAFFLTTEDATKSFEESTHFFLSFEQHSEKGPMKVEQRRI</sequence>
<dbReference type="Gramene" id="KCW51334">
    <property type="protein sequence ID" value="KCW51334"/>
    <property type="gene ID" value="EUGRSUZ_J00885"/>
</dbReference>
<evidence type="ECO:0000256" key="1">
    <source>
        <dbReference type="SAM" id="Phobius"/>
    </source>
</evidence>
<gene>
    <name evidence="2" type="ORF">EUGRSUZ_J00885</name>
</gene>
<evidence type="ECO:0000313" key="2">
    <source>
        <dbReference type="EMBL" id="KCW51334.1"/>
    </source>
</evidence>
<name>A0A059AC66_EUCGR</name>
<organism evidence="2">
    <name type="scientific">Eucalyptus grandis</name>
    <name type="common">Flooded gum</name>
    <dbReference type="NCBI Taxonomy" id="71139"/>
    <lineage>
        <taxon>Eukaryota</taxon>
        <taxon>Viridiplantae</taxon>
        <taxon>Streptophyta</taxon>
        <taxon>Embryophyta</taxon>
        <taxon>Tracheophyta</taxon>
        <taxon>Spermatophyta</taxon>
        <taxon>Magnoliopsida</taxon>
        <taxon>eudicotyledons</taxon>
        <taxon>Gunneridae</taxon>
        <taxon>Pentapetalae</taxon>
        <taxon>rosids</taxon>
        <taxon>malvids</taxon>
        <taxon>Myrtales</taxon>
        <taxon>Myrtaceae</taxon>
        <taxon>Myrtoideae</taxon>
        <taxon>Eucalypteae</taxon>
        <taxon>Eucalyptus</taxon>
    </lineage>
</organism>
<dbReference type="AlphaFoldDB" id="A0A059AC66"/>
<keyword evidence="1" id="KW-0472">Membrane</keyword>
<keyword evidence="1" id="KW-0812">Transmembrane</keyword>
<dbReference type="InParanoid" id="A0A059AC66"/>
<proteinExistence type="predicted"/>
<dbReference type="EMBL" id="KK198762">
    <property type="protein sequence ID" value="KCW51334.1"/>
    <property type="molecule type" value="Genomic_DNA"/>
</dbReference>
<accession>A0A059AC66</accession>
<protein>
    <submittedName>
        <fullName evidence="2">Uncharacterized protein</fullName>
    </submittedName>
</protein>
<reference evidence="2" key="1">
    <citation type="submission" date="2013-07" db="EMBL/GenBank/DDBJ databases">
        <title>The genome of Eucalyptus grandis.</title>
        <authorList>
            <person name="Schmutz J."/>
            <person name="Hayes R."/>
            <person name="Myburg A."/>
            <person name="Tuskan G."/>
            <person name="Grattapaglia D."/>
            <person name="Rokhsar D.S."/>
        </authorList>
    </citation>
    <scope>NUCLEOTIDE SEQUENCE</scope>
    <source>
        <tissue evidence="2">Leaf extractions</tissue>
    </source>
</reference>